<dbReference type="InterPro" id="IPR002637">
    <property type="entry name" value="RdgB/HAM1"/>
</dbReference>
<dbReference type="InterPro" id="IPR029001">
    <property type="entry name" value="ITPase-like_fam"/>
</dbReference>
<dbReference type="AlphaFoldDB" id="A0A1M5XJK2"/>
<gene>
    <name evidence="2" type="ORF">SAMN02745941_01464</name>
</gene>
<dbReference type="GO" id="GO:0047429">
    <property type="term" value="F:nucleoside triphosphate diphosphatase activity"/>
    <property type="evidence" value="ECO:0007669"/>
    <property type="project" value="InterPro"/>
</dbReference>
<name>A0A1M5XJK2_9CLOT</name>
<dbReference type="RefSeq" id="WP_073018201.1">
    <property type="nucleotide sequence ID" value="NZ_FQXU01000005.1"/>
</dbReference>
<evidence type="ECO:0000313" key="3">
    <source>
        <dbReference type="Proteomes" id="UP000184241"/>
    </source>
</evidence>
<dbReference type="Gene3D" id="3.90.950.10">
    <property type="match status" value="1"/>
</dbReference>
<reference evidence="2 3" key="1">
    <citation type="submission" date="2016-11" db="EMBL/GenBank/DDBJ databases">
        <authorList>
            <person name="Jaros S."/>
            <person name="Januszkiewicz K."/>
            <person name="Wedrychowicz H."/>
        </authorList>
    </citation>
    <scope>NUCLEOTIDE SEQUENCE [LARGE SCALE GENOMIC DNA]</scope>
    <source>
        <strain evidence="2 3">DSM 6191</strain>
    </source>
</reference>
<protein>
    <submittedName>
        <fullName evidence="2">XTP/dITP diphosphohydrolase</fullName>
    </submittedName>
</protein>
<dbReference type="SUPFAM" id="SSF52972">
    <property type="entry name" value="ITPase-like"/>
    <property type="match status" value="1"/>
</dbReference>
<evidence type="ECO:0000256" key="1">
    <source>
        <dbReference type="ARBA" id="ARBA00022801"/>
    </source>
</evidence>
<evidence type="ECO:0000313" key="2">
    <source>
        <dbReference type="EMBL" id="SHH99936.1"/>
    </source>
</evidence>
<proteinExistence type="predicted"/>
<dbReference type="GO" id="GO:0009143">
    <property type="term" value="P:nucleoside triphosphate catabolic process"/>
    <property type="evidence" value="ECO:0007669"/>
    <property type="project" value="InterPro"/>
</dbReference>
<dbReference type="EMBL" id="FQXU01000005">
    <property type="protein sequence ID" value="SHH99936.1"/>
    <property type="molecule type" value="Genomic_DNA"/>
</dbReference>
<dbReference type="Proteomes" id="UP000184241">
    <property type="component" value="Unassembled WGS sequence"/>
</dbReference>
<keyword evidence="1 2" id="KW-0378">Hydrolase</keyword>
<organism evidence="2 3">
    <name type="scientific">Clostridium intestinale DSM 6191</name>
    <dbReference type="NCBI Taxonomy" id="1121320"/>
    <lineage>
        <taxon>Bacteria</taxon>
        <taxon>Bacillati</taxon>
        <taxon>Bacillota</taxon>
        <taxon>Clostridia</taxon>
        <taxon>Eubacteriales</taxon>
        <taxon>Clostridiaceae</taxon>
        <taxon>Clostridium</taxon>
    </lineage>
</organism>
<sequence>MKVLYGTTNPAKIQYMKEILKGLDIEIVGLKDVDLDIGSVEEVGNSPLENARIKAINYSKYVDMPVFSCDTGLYIKGLEVNKQPGVYVRRIDGEELSDEEMITYYSHLAESLGGQVAAKYMNAICLVVNGSKIYEYDGEDIASREFIITKDPHNIRTKGFPLDSISIDMKTKKYFVELDEENDDEYIETNTDAYRSFFRTSLKIKQSY</sequence>
<accession>A0A1M5XJK2</accession>
<dbReference type="Pfam" id="PF01725">
    <property type="entry name" value="Ham1p_like"/>
    <property type="match status" value="1"/>
</dbReference>